<dbReference type="EMBL" id="CP134187">
    <property type="protein sequence ID" value="WPB02197.1"/>
    <property type="molecule type" value="Genomic_DNA"/>
</dbReference>
<feature type="compositionally biased region" description="Basic and acidic residues" evidence="1">
    <location>
        <begin position="434"/>
        <end position="456"/>
    </location>
</feature>
<evidence type="ECO:0000256" key="1">
    <source>
        <dbReference type="SAM" id="MobiDB-lite"/>
    </source>
</evidence>
<evidence type="ECO:0000313" key="3">
    <source>
        <dbReference type="Proteomes" id="UP001302367"/>
    </source>
</evidence>
<feature type="compositionally biased region" description="Polar residues" evidence="1">
    <location>
        <begin position="634"/>
        <end position="643"/>
    </location>
</feature>
<feature type="region of interest" description="Disordered" evidence="1">
    <location>
        <begin position="323"/>
        <end position="357"/>
    </location>
</feature>
<gene>
    <name evidence="2" type="ORF">RHO25_006831</name>
</gene>
<feature type="region of interest" description="Disordered" evidence="1">
    <location>
        <begin position="376"/>
        <end position="469"/>
    </location>
</feature>
<feature type="compositionally biased region" description="Acidic residues" evidence="1">
    <location>
        <begin position="345"/>
        <end position="356"/>
    </location>
</feature>
<protein>
    <submittedName>
        <fullName evidence="2">Uncharacterized protein</fullName>
    </submittedName>
</protein>
<dbReference type="GeneID" id="35428720"/>
<feature type="compositionally biased region" description="Polar residues" evidence="1">
    <location>
        <begin position="663"/>
        <end position="676"/>
    </location>
</feature>
<reference evidence="2 3" key="1">
    <citation type="submission" date="2023-09" db="EMBL/GenBank/DDBJ databases">
        <title>Complete-Gapless Cercospora beticola genome.</title>
        <authorList>
            <person name="Wyatt N.A."/>
            <person name="Spanner R.E."/>
            <person name="Bolton M.D."/>
        </authorList>
    </citation>
    <scope>NUCLEOTIDE SEQUENCE [LARGE SCALE GENOMIC DNA]</scope>
    <source>
        <strain evidence="2">Cb09-40</strain>
    </source>
</reference>
<feature type="compositionally biased region" description="Polar residues" evidence="1">
    <location>
        <begin position="411"/>
        <end position="427"/>
    </location>
</feature>
<organism evidence="2 3">
    <name type="scientific">Cercospora beticola</name>
    <name type="common">Sugarbeet leaf spot fungus</name>
    <dbReference type="NCBI Taxonomy" id="122368"/>
    <lineage>
        <taxon>Eukaryota</taxon>
        <taxon>Fungi</taxon>
        <taxon>Dikarya</taxon>
        <taxon>Ascomycota</taxon>
        <taxon>Pezizomycotina</taxon>
        <taxon>Dothideomycetes</taxon>
        <taxon>Dothideomycetidae</taxon>
        <taxon>Mycosphaerellales</taxon>
        <taxon>Mycosphaerellaceae</taxon>
        <taxon>Cercospora</taxon>
    </lineage>
</organism>
<feature type="compositionally biased region" description="Basic and acidic residues" evidence="1">
    <location>
        <begin position="649"/>
        <end position="662"/>
    </location>
</feature>
<accession>A0ABZ0NRJ1</accession>
<sequence>MAAAPPPSSGSAQGCFTPPAAPESSTSQSRLSQRPWKSLTARGEYSSSPGAQNKTLQSLIVDAARIATCSALSPTLAALSPTSASVKSSVSSYTPGSAQQQHIGLEPQAQQPEDRHAAPEQHAAMALIPEARPDNDFLGFCRGAYNLQNGDREASLQKAKEGGAYSRSGSSTKQTNAYFQKCREQRCAFRSNIVSPDPDLIRTKVLEFPERGMKIRWTFLAKSHVPQRTVMHNMHAYKCIFCVYLSAPEPAVYAGMDAYLDHVNGVHRGQEMHPVVQYKTRCVSNRIADDREEFDINLWPANDADNSKVSQWLSDDYLDRSIRPRQGTMDSKHSHHRSNTKTADAEDESDEDEESDGIAGASMSARADQLFAPSPHYKHINPALNPLAPQQAGSSAWDEADANPWAEASSAGPSHQPRQTSLGSQSIAPDGDQWSEHSKEVYAPEIPPRSELRPQEPVRQMQQAFSRSSLSTSADESITACLNDIVQIYADAHAILNDLAQQAAQSLRLPPSPLLSFAVADAPPEIEKLRQRGLALFGPSFDAAEDAAVSHLQRTSRQLYSGLFRPLSQAARNANFNDYASLLQVAEYGQQTTVAFLKQRLATFNATGGTSPIPPQRSPQSLQPPVIGYPGYSPNHSRASSQDIPRLSHFSDDSHSGAESERQPSTASTGSHQPPTQLAVPDGRRRSSMLGFLKHGVRANSDQGKAESPRSGMLKLDFRHRKHSDGTSQGTPRAVELDSTPVLPR</sequence>
<dbReference type="RefSeq" id="XP_023451801.2">
    <property type="nucleotide sequence ID" value="XM_023597627.2"/>
</dbReference>
<feature type="compositionally biased region" description="Polar residues" evidence="1">
    <location>
        <begin position="23"/>
        <end position="32"/>
    </location>
</feature>
<feature type="region of interest" description="Disordered" evidence="1">
    <location>
        <begin position="607"/>
        <end position="745"/>
    </location>
</feature>
<feature type="region of interest" description="Disordered" evidence="1">
    <location>
        <begin position="1"/>
        <end position="53"/>
    </location>
</feature>
<feature type="compositionally biased region" description="Polar residues" evidence="1">
    <location>
        <begin position="460"/>
        <end position="469"/>
    </location>
</feature>
<dbReference type="Proteomes" id="UP001302367">
    <property type="component" value="Chromosome 4"/>
</dbReference>
<evidence type="ECO:0000313" key="2">
    <source>
        <dbReference type="EMBL" id="WPB02197.1"/>
    </source>
</evidence>
<feature type="region of interest" description="Disordered" evidence="1">
    <location>
        <begin position="86"/>
        <end position="120"/>
    </location>
</feature>
<feature type="compositionally biased region" description="Low complexity" evidence="1">
    <location>
        <begin position="86"/>
        <end position="97"/>
    </location>
</feature>
<proteinExistence type="predicted"/>
<name>A0ABZ0NRJ1_CERBT</name>
<keyword evidence="3" id="KW-1185">Reference proteome</keyword>